<accession>A0A915HL56</accession>
<proteinExistence type="predicted"/>
<keyword evidence="1" id="KW-1185">Reference proteome</keyword>
<dbReference type="WBParaSite" id="nRc.2.0.1.t02703-RA">
    <property type="protein sequence ID" value="nRc.2.0.1.t02703-RA"/>
    <property type="gene ID" value="nRc.2.0.1.g02703"/>
</dbReference>
<evidence type="ECO:0000313" key="1">
    <source>
        <dbReference type="Proteomes" id="UP000887565"/>
    </source>
</evidence>
<sequence>MSIVNSLKENKNNKQRKKEESFKLLKCMQSFKQLLVSILFLNTYFRTWNTSKILTNKEKREIADLFWTCFSPEGKTFYRRIAKACNHLHREVDEMDYEMDSDFKTVSTNSCLNMLNSASRSFNGAAIKSINLMETTQKL</sequence>
<dbReference type="AlphaFoldDB" id="A0A915HL56"/>
<organism evidence="1 2">
    <name type="scientific">Romanomermis culicivorax</name>
    <name type="common">Nematode worm</name>
    <dbReference type="NCBI Taxonomy" id="13658"/>
    <lineage>
        <taxon>Eukaryota</taxon>
        <taxon>Metazoa</taxon>
        <taxon>Ecdysozoa</taxon>
        <taxon>Nematoda</taxon>
        <taxon>Enoplea</taxon>
        <taxon>Dorylaimia</taxon>
        <taxon>Mermithida</taxon>
        <taxon>Mermithoidea</taxon>
        <taxon>Mermithidae</taxon>
        <taxon>Romanomermis</taxon>
    </lineage>
</organism>
<reference evidence="2" key="1">
    <citation type="submission" date="2022-11" db="UniProtKB">
        <authorList>
            <consortium name="WormBaseParasite"/>
        </authorList>
    </citation>
    <scope>IDENTIFICATION</scope>
</reference>
<protein>
    <submittedName>
        <fullName evidence="2">Uncharacterized protein</fullName>
    </submittedName>
</protein>
<name>A0A915HL56_ROMCU</name>
<dbReference type="Proteomes" id="UP000887565">
    <property type="component" value="Unplaced"/>
</dbReference>
<evidence type="ECO:0000313" key="2">
    <source>
        <dbReference type="WBParaSite" id="nRc.2.0.1.t02703-RA"/>
    </source>
</evidence>